<accession>A0A1B0D4Z1</accession>
<evidence type="ECO:0000313" key="1">
    <source>
        <dbReference type="EnsemblMetazoa" id="PPAI002549-PA"/>
    </source>
</evidence>
<proteinExistence type="predicted"/>
<dbReference type="Proteomes" id="UP000092462">
    <property type="component" value="Unassembled WGS sequence"/>
</dbReference>
<dbReference type="EnsemblMetazoa" id="PPAI002549-RA">
    <property type="protein sequence ID" value="PPAI002549-PA"/>
    <property type="gene ID" value="PPAI002549"/>
</dbReference>
<evidence type="ECO:0000313" key="2">
    <source>
        <dbReference type="Proteomes" id="UP000092462"/>
    </source>
</evidence>
<dbReference type="VEuPathDB" id="VectorBase:PPAI002549"/>
<name>A0A1B0D4Z1_PHLPP</name>
<keyword evidence="2" id="KW-1185">Reference proteome</keyword>
<protein>
    <submittedName>
        <fullName evidence="1">Uncharacterized protein</fullName>
    </submittedName>
</protein>
<dbReference type="AlphaFoldDB" id="A0A1B0D4Z1"/>
<sequence length="132" mass="15064">MSPTLVADYKIDPNGLPNILNGSQKDCNLCKAIKVPDSKSNVLLNRRGKKQDSVISYTFNSDKDTKSAHNQLIKFTPTPHKISTSTNINRHDYMVQPATTYGDNRLQYRRKYDPEIFGRNQLDRLILPSLQL</sequence>
<reference evidence="1" key="1">
    <citation type="submission" date="2022-08" db="UniProtKB">
        <authorList>
            <consortium name="EnsemblMetazoa"/>
        </authorList>
    </citation>
    <scope>IDENTIFICATION</scope>
    <source>
        <strain evidence="1">Israel</strain>
    </source>
</reference>
<organism evidence="1 2">
    <name type="scientific">Phlebotomus papatasi</name>
    <name type="common">Sandfly</name>
    <dbReference type="NCBI Taxonomy" id="29031"/>
    <lineage>
        <taxon>Eukaryota</taxon>
        <taxon>Metazoa</taxon>
        <taxon>Ecdysozoa</taxon>
        <taxon>Arthropoda</taxon>
        <taxon>Hexapoda</taxon>
        <taxon>Insecta</taxon>
        <taxon>Pterygota</taxon>
        <taxon>Neoptera</taxon>
        <taxon>Endopterygota</taxon>
        <taxon>Diptera</taxon>
        <taxon>Nematocera</taxon>
        <taxon>Psychodoidea</taxon>
        <taxon>Psychodidae</taxon>
        <taxon>Phlebotomus</taxon>
        <taxon>Phlebotomus</taxon>
    </lineage>
</organism>
<dbReference type="EMBL" id="AJVK01011669">
    <property type="status" value="NOT_ANNOTATED_CDS"/>
    <property type="molecule type" value="Genomic_DNA"/>
</dbReference>
<dbReference type="VEuPathDB" id="VectorBase:PPAPM1_002505"/>